<keyword evidence="3" id="KW-1185">Reference proteome</keyword>
<organism evidence="2 3">
    <name type="scientific">Paremcibacter congregatus</name>
    <dbReference type="NCBI Taxonomy" id="2043170"/>
    <lineage>
        <taxon>Bacteria</taxon>
        <taxon>Pseudomonadati</taxon>
        <taxon>Pseudomonadota</taxon>
        <taxon>Alphaproteobacteria</taxon>
        <taxon>Emcibacterales</taxon>
        <taxon>Emcibacteraceae</taxon>
        <taxon>Paremcibacter</taxon>
    </lineage>
</organism>
<gene>
    <name evidence="2" type="ORF">CRD36_00285</name>
</gene>
<evidence type="ECO:0000313" key="3">
    <source>
        <dbReference type="Proteomes" id="UP000229730"/>
    </source>
</evidence>
<dbReference type="Gene3D" id="2.10.109.10">
    <property type="entry name" value="Umud Fragment, subunit A"/>
    <property type="match status" value="1"/>
</dbReference>
<dbReference type="AlphaFoldDB" id="A0A2G4YWM5"/>
<sequence length="178" mass="19489">MVVGKGGIMTKRLMILAFVGSAIALTLTPMAVNVQTRITYNPSPSAPVGFYLVAALEGPDELKRGDYVIIPTPQKFKMMAAQRHYLPLNVPLIKRIVGLPGDQICRWGELVYVKGKPVATALKVDSQGRFLPVWQGCLTLSDKQFFALMDAPDSFDGRYFGPLYVSDVVGIATPIYIP</sequence>
<proteinExistence type="predicted"/>
<accession>A0A2G4YWM5</accession>
<feature type="domain" description="Peptidase S26" evidence="1">
    <location>
        <begin position="15"/>
        <end position="175"/>
    </location>
</feature>
<dbReference type="Pfam" id="PF10502">
    <property type="entry name" value="Peptidase_S26"/>
    <property type="match status" value="1"/>
</dbReference>
<dbReference type="OrthoDB" id="5360818at2"/>
<dbReference type="InterPro" id="IPR036286">
    <property type="entry name" value="LexA/Signal_pep-like_sf"/>
</dbReference>
<comment type="caution">
    <text evidence="2">The sequence shown here is derived from an EMBL/GenBank/DDBJ whole genome shotgun (WGS) entry which is preliminary data.</text>
</comment>
<protein>
    <submittedName>
        <fullName evidence="2">S26 family signal peptidase</fullName>
    </submittedName>
</protein>
<dbReference type="GO" id="GO:0004252">
    <property type="term" value="F:serine-type endopeptidase activity"/>
    <property type="evidence" value="ECO:0007669"/>
    <property type="project" value="InterPro"/>
</dbReference>
<dbReference type="InParanoid" id="A0A2G4YWM5"/>
<reference evidence="2 3" key="1">
    <citation type="submission" date="2017-10" db="EMBL/GenBank/DDBJ databases">
        <title>Frigbacter circumglobatus gen. nov. sp. nov., isolated from sediment cultured in situ.</title>
        <authorList>
            <person name="Zhao Z."/>
        </authorList>
    </citation>
    <scope>NUCLEOTIDE SEQUENCE [LARGE SCALE GENOMIC DNA]</scope>
    <source>
        <strain evidence="2 3">ZYL</strain>
    </source>
</reference>
<dbReference type="SUPFAM" id="SSF51306">
    <property type="entry name" value="LexA/Signal peptidase"/>
    <property type="match status" value="1"/>
</dbReference>
<dbReference type="Proteomes" id="UP000229730">
    <property type="component" value="Unassembled WGS sequence"/>
</dbReference>
<evidence type="ECO:0000259" key="1">
    <source>
        <dbReference type="Pfam" id="PF10502"/>
    </source>
</evidence>
<evidence type="ECO:0000313" key="2">
    <source>
        <dbReference type="EMBL" id="PHZ86725.1"/>
    </source>
</evidence>
<dbReference type="EMBL" id="PDEM01000005">
    <property type="protein sequence ID" value="PHZ86725.1"/>
    <property type="molecule type" value="Genomic_DNA"/>
</dbReference>
<dbReference type="GO" id="GO:0006465">
    <property type="term" value="P:signal peptide processing"/>
    <property type="evidence" value="ECO:0007669"/>
    <property type="project" value="InterPro"/>
</dbReference>
<name>A0A2G4YWM5_9PROT</name>
<dbReference type="InterPro" id="IPR019533">
    <property type="entry name" value="Peptidase_S26"/>
</dbReference>